<evidence type="ECO:0000256" key="1">
    <source>
        <dbReference type="SAM" id="MobiDB-lite"/>
    </source>
</evidence>
<evidence type="ECO:0000313" key="2">
    <source>
        <dbReference type="EMBL" id="QRC96397.1"/>
    </source>
</evidence>
<accession>A0A7U2F116</accession>
<dbReference type="Proteomes" id="UP000663193">
    <property type="component" value="Chromosome 6"/>
</dbReference>
<feature type="compositionally biased region" description="Pro residues" evidence="1">
    <location>
        <begin position="1"/>
        <end position="10"/>
    </location>
</feature>
<sequence length="802" mass="89272">MPPKKGPSPPNSEETSPPRNLRSGRQMRAPIQPASATQAKPGTRSTAQASKTAVAPAKVDSSSRAISSNKRKSRNLPYFVTNNENTVMSDAYTENMTPFTNAGPLPQHKIELLHRSKTRRSARGPPMATSVTGTMERPERASSHAAIGLDTQDLLGENLSSQNTVLQELAKIGDTEDHPHEISSRASSSTDGSEVDDSAGEKGSTAPALAKLTEGDNGDGQVADERPGDGKFVPQSATTSDDSLYRPPSPQIKAFAGNGANGVASSRGNSLAQSVRHTHTRGLEASSSVSDPTHDDGPDHTADSGVFDHTSDILVETQDEYPQRKSSYNYPEHAPDGLTVLAALAYQHAKVHGWIPNDMDDASWRATAVPLLCSMDSQVLNRLVHGRRLEPSISDRQQSKWATNGGTEAPVIYARAFCDGRTGRPITAGELRLVIARLRIYTTLEPTDDEVDLITGVEEQAPRNEPKDRHIRSGRRHFFGEQRLTADLHVRASKILSFCQRCEERMQHMEDSEDFRMLFYIGYTLVFTARMEQHRSASGNTSWFMNLFLATCKAVLISKKENWSFQDTALCFCVDETEVFVGEILMTLLSGAWYAEGTGFGIHPPGKSVSSSLLNERTNEQARELWKRCREFRKRRTPYQVNINEEFRRVTEYPTRRWQQLSASAEDVSAAQVETRDILRRVVVEKHARCDEMLDRLATIDEIADQYQQYYADQDRLVRFRRINDEFRERIAQLRPEPHFSEMERQESELPPCTERGTTIGMESVLPYDTSYLGEDHPIPSTELGTEAPGPSNYNIGAHPGR</sequence>
<dbReference type="EMBL" id="CP069028">
    <property type="protein sequence ID" value="QRC96397.1"/>
    <property type="molecule type" value="Genomic_DNA"/>
</dbReference>
<feature type="region of interest" description="Disordered" evidence="1">
    <location>
        <begin position="116"/>
        <end position="142"/>
    </location>
</feature>
<feature type="compositionally biased region" description="Basic and acidic residues" evidence="1">
    <location>
        <begin position="172"/>
        <end position="183"/>
    </location>
</feature>
<dbReference type="AlphaFoldDB" id="A0A7U2F116"/>
<feature type="compositionally biased region" description="Basic and acidic residues" evidence="1">
    <location>
        <begin position="292"/>
        <end position="302"/>
    </location>
</feature>
<evidence type="ECO:0000313" key="3">
    <source>
        <dbReference type="Proteomes" id="UP000663193"/>
    </source>
</evidence>
<feature type="compositionally biased region" description="Polar residues" evidence="1">
    <location>
        <begin position="263"/>
        <end position="275"/>
    </location>
</feature>
<feature type="region of interest" description="Disordered" evidence="1">
    <location>
        <begin position="1"/>
        <end position="75"/>
    </location>
</feature>
<name>A0A7U2F116_PHANO</name>
<feature type="region of interest" description="Disordered" evidence="1">
    <location>
        <begin position="770"/>
        <end position="802"/>
    </location>
</feature>
<proteinExistence type="predicted"/>
<gene>
    <name evidence="2" type="ORF">JI435_300910</name>
</gene>
<keyword evidence="3" id="KW-1185">Reference proteome</keyword>
<organism evidence="2 3">
    <name type="scientific">Phaeosphaeria nodorum (strain SN15 / ATCC MYA-4574 / FGSC 10173)</name>
    <name type="common">Glume blotch fungus</name>
    <name type="synonym">Parastagonospora nodorum</name>
    <dbReference type="NCBI Taxonomy" id="321614"/>
    <lineage>
        <taxon>Eukaryota</taxon>
        <taxon>Fungi</taxon>
        <taxon>Dikarya</taxon>
        <taxon>Ascomycota</taxon>
        <taxon>Pezizomycotina</taxon>
        <taxon>Dothideomycetes</taxon>
        <taxon>Pleosporomycetidae</taxon>
        <taxon>Pleosporales</taxon>
        <taxon>Pleosporineae</taxon>
        <taxon>Phaeosphaeriaceae</taxon>
        <taxon>Parastagonospora</taxon>
    </lineage>
</organism>
<protein>
    <submittedName>
        <fullName evidence="2">Uncharacterized protein</fullName>
    </submittedName>
</protein>
<feature type="region of interest" description="Disordered" evidence="1">
    <location>
        <begin position="172"/>
        <end position="307"/>
    </location>
</feature>
<dbReference type="VEuPathDB" id="FungiDB:JI435_300910"/>
<reference evidence="3" key="1">
    <citation type="journal article" date="2021" name="BMC Genomics">
        <title>Chromosome-level genome assembly and manually-curated proteome of model necrotroph Parastagonospora nodorum Sn15 reveals a genome-wide trove of candidate effector homologs, and redundancy of virulence-related functions within an accessory chromosome.</title>
        <authorList>
            <person name="Bertazzoni S."/>
            <person name="Jones D.A.B."/>
            <person name="Phan H.T."/>
            <person name="Tan K.-C."/>
            <person name="Hane J.K."/>
        </authorList>
    </citation>
    <scope>NUCLEOTIDE SEQUENCE [LARGE SCALE GENOMIC DNA]</scope>
    <source>
        <strain evidence="3">SN15 / ATCC MYA-4574 / FGSC 10173)</strain>
    </source>
</reference>
<feature type="compositionally biased region" description="Polar residues" evidence="1">
    <location>
        <begin position="34"/>
        <end position="51"/>
    </location>
</feature>
<dbReference type="OrthoDB" id="3695628at2759"/>